<evidence type="ECO:0000313" key="1">
    <source>
        <dbReference type="EMBL" id="KAJ8682035.1"/>
    </source>
</evidence>
<dbReference type="EMBL" id="CM056741">
    <property type="protein sequence ID" value="KAJ8682035.1"/>
    <property type="molecule type" value="Genomic_DNA"/>
</dbReference>
<name>A0ACC2PJT3_9HYME</name>
<dbReference type="Proteomes" id="UP001239111">
    <property type="component" value="Chromosome 1"/>
</dbReference>
<sequence>MACSALRYPLLRNPSVRNYAAAAAAQCAPITQADVKVLDNKVTIAAVDNSAPVTQVSILFKAGSRHETYETQGIAHMLRIYAGLTTSRSSGFAITRNVQQLGGELTVSGDREYISYTLKITRDKLIPALKYLEEVATCQEFRPWEISDEIPRLRFESSTLPDHVRLVELLYKAAYREGLGYSLYCPKRHIGKIGSETLCHFVNNHFTGPRCAVVGTGISLSEVDLFASNFEIPEQDGNTKPTKYYGGEVRKERNSEIASVGIAVEGASLANMKEAVAFAVFQKVLGDGPKVKWGNVNNPLAKSVASAAGQHPFAIAALNASHTDSGVFGFLLSAPAETAGALTKAGVKYLRSPQFSDEDVARGKATLKAFVLSAGDNKSQLHENVSQQALLSGKIVSPDAIAAEIDNISAADVKNVANKVAKGKLSLAAIGNLSTVPYVDQL</sequence>
<evidence type="ECO:0000313" key="2">
    <source>
        <dbReference type="Proteomes" id="UP001239111"/>
    </source>
</evidence>
<gene>
    <name evidence="1" type="ORF">QAD02_017827</name>
</gene>
<proteinExistence type="predicted"/>
<protein>
    <submittedName>
        <fullName evidence="1">Uncharacterized protein</fullName>
    </submittedName>
</protein>
<keyword evidence="2" id="KW-1185">Reference proteome</keyword>
<reference evidence="1" key="1">
    <citation type="submission" date="2023-04" db="EMBL/GenBank/DDBJ databases">
        <title>A chromosome-level genome assembly of the parasitoid wasp Eretmocerus hayati.</title>
        <authorList>
            <person name="Zhong Y."/>
            <person name="Liu S."/>
            <person name="Liu Y."/>
        </authorList>
    </citation>
    <scope>NUCLEOTIDE SEQUENCE</scope>
    <source>
        <strain evidence="1">ZJU_SS_LIU_2023</strain>
    </source>
</reference>
<organism evidence="1 2">
    <name type="scientific">Eretmocerus hayati</name>
    <dbReference type="NCBI Taxonomy" id="131215"/>
    <lineage>
        <taxon>Eukaryota</taxon>
        <taxon>Metazoa</taxon>
        <taxon>Ecdysozoa</taxon>
        <taxon>Arthropoda</taxon>
        <taxon>Hexapoda</taxon>
        <taxon>Insecta</taxon>
        <taxon>Pterygota</taxon>
        <taxon>Neoptera</taxon>
        <taxon>Endopterygota</taxon>
        <taxon>Hymenoptera</taxon>
        <taxon>Apocrita</taxon>
        <taxon>Proctotrupomorpha</taxon>
        <taxon>Chalcidoidea</taxon>
        <taxon>Aphelinidae</taxon>
        <taxon>Aphelininae</taxon>
        <taxon>Eretmocerus</taxon>
    </lineage>
</organism>
<accession>A0ACC2PJT3</accession>
<comment type="caution">
    <text evidence="1">The sequence shown here is derived from an EMBL/GenBank/DDBJ whole genome shotgun (WGS) entry which is preliminary data.</text>
</comment>